<sequence length="148" mass="16496">MPKAMRGICLFAALALCAHAAQALEFRTAAKHGVVLYEAPSEKGRKLFTLSRATPLEVLVEQGDWLRVRDHKGSIAWIKKKDASAQRHLQVIKAGSVHREASAKSAVVFKTEPDLLLEMLENTKTGWLKVKHRDGLTGFVRIEEIWGL</sequence>
<proteinExistence type="predicted"/>
<evidence type="ECO:0000256" key="1">
    <source>
        <dbReference type="SAM" id="SignalP"/>
    </source>
</evidence>
<dbReference type="Gene3D" id="2.30.30.40">
    <property type="entry name" value="SH3 Domains"/>
    <property type="match status" value="1"/>
</dbReference>
<dbReference type="Proteomes" id="UP000242869">
    <property type="component" value="Unassembled WGS sequence"/>
</dbReference>
<evidence type="ECO:0000313" key="3">
    <source>
        <dbReference type="Proteomes" id="UP000242869"/>
    </source>
</evidence>
<dbReference type="InterPro" id="IPR010466">
    <property type="entry name" value="DUF1058"/>
</dbReference>
<dbReference type="RefSeq" id="WP_245747827.1">
    <property type="nucleotide sequence ID" value="NZ_FOVE01000009.1"/>
</dbReference>
<organism evidence="2 3">
    <name type="scientific">Formivibrio citricus</name>
    <dbReference type="NCBI Taxonomy" id="83765"/>
    <lineage>
        <taxon>Bacteria</taxon>
        <taxon>Pseudomonadati</taxon>
        <taxon>Pseudomonadota</taxon>
        <taxon>Betaproteobacteria</taxon>
        <taxon>Neisseriales</taxon>
        <taxon>Chitinibacteraceae</taxon>
        <taxon>Formivibrio</taxon>
    </lineage>
</organism>
<dbReference type="AlphaFoldDB" id="A0A1I4Z733"/>
<evidence type="ECO:0000313" key="2">
    <source>
        <dbReference type="EMBL" id="SFN45799.1"/>
    </source>
</evidence>
<dbReference type="STRING" id="83765.SAMN05660284_01548"/>
<feature type="signal peptide" evidence="1">
    <location>
        <begin position="1"/>
        <end position="23"/>
    </location>
</feature>
<gene>
    <name evidence="2" type="ORF">SAMN05660284_01548</name>
</gene>
<accession>A0A1I4Z733</accession>
<name>A0A1I4Z733_9NEIS</name>
<keyword evidence="1" id="KW-0732">Signal</keyword>
<feature type="chain" id="PRO_5017320392" evidence="1">
    <location>
        <begin position="24"/>
        <end position="148"/>
    </location>
</feature>
<protein>
    <submittedName>
        <fullName evidence="2">SH3 domain-containing protein</fullName>
    </submittedName>
</protein>
<keyword evidence="3" id="KW-1185">Reference proteome</keyword>
<reference evidence="3" key="1">
    <citation type="submission" date="2016-10" db="EMBL/GenBank/DDBJ databases">
        <authorList>
            <person name="Varghese N."/>
            <person name="Submissions S."/>
        </authorList>
    </citation>
    <scope>NUCLEOTIDE SEQUENCE [LARGE SCALE GENOMIC DNA]</scope>
    <source>
        <strain evidence="3">DSM 6150</strain>
    </source>
</reference>
<dbReference type="EMBL" id="FOVE01000009">
    <property type="protein sequence ID" value="SFN45799.1"/>
    <property type="molecule type" value="Genomic_DNA"/>
</dbReference>
<dbReference type="Pfam" id="PF06347">
    <property type="entry name" value="SH3_4"/>
    <property type="match status" value="2"/>
</dbReference>